<keyword evidence="3" id="KW-0808">Transferase</keyword>
<reference evidence="3 4" key="1">
    <citation type="submission" date="2022-09" db="EMBL/GenBank/DDBJ databases">
        <authorList>
            <person name="Han X.L."/>
            <person name="Wang Q."/>
            <person name="Lu T."/>
        </authorList>
    </citation>
    <scope>NUCLEOTIDE SEQUENCE [LARGE SCALE GENOMIC DNA]</scope>
    <source>
        <strain evidence="3 4">WQ 127069</strain>
    </source>
</reference>
<name>A0ABT2UUN7_9BACL</name>
<dbReference type="Gene3D" id="3.40.50.150">
    <property type="entry name" value="Vaccinia Virus protein VP39"/>
    <property type="match status" value="1"/>
</dbReference>
<keyword evidence="4" id="KW-1185">Reference proteome</keyword>
<keyword evidence="1" id="KW-1133">Transmembrane helix</keyword>
<dbReference type="GO" id="GO:0008168">
    <property type="term" value="F:methyltransferase activity"/>
    <property type="evidence" value="ECO:0007669"/>
    <property type="project" value="UniProtKB-KW"/>
</dbReference>
<dbReference type="Pfam" id="PF08241">
    <property type="entry name" value="Methyltransf_11"/>
    <property type="match status" value="1"/>
</dbReference>
<evidence type="ECO:0000313" key="3">
    <source>
        <dbReference type="EMBL" id="MCU6797826.1"/>
    </source>
</evidence>
<accession>A0ABT2UUN7</accession>
<keyword evidence="3" id="KW-0489">Methyltransferase</keyword>
<dbReference type="InterPro" id="IPR029063">
    <property type="entry name" value="SAM-dependent_MTases_sf"/>
</dbReference>
<dbReference type="InterPro" id="IPR050508">
    <property type="entry name" value="Methyltransf_Superfamily"/>
</dbReference>
<comment type="caution">
    <text evidence="3">The sequence shown here is derived from an EMBL/GenBank/DDBJ whole genome shotgun (WGS) entry which is preliminary data.</text>
</comment>
<sequence>MQSELNHRGTDHGIKHHIHTPDHPIFIRLLEAVYWIYFIVLYPIYYVWNKRDFTKSKLKNPFYVSKLVRLIEKHPRLYEWSMFVLNFPKPTSVYGFLPPLKGSVLQVGCGTGLLNKHVGKQQSKQIVNLDINPHYLEYGVRKGRYDSYLLSGIYEVPMDDKSFDVIIFARCFHHIRHHKKAFAECARLLRDHGEIWVVDPVILEEAESGKSMTEGYMVNSSIDGVIWRFTKAALIKHIIKALPTQLKLISVTDARQLHMTNYNRKYAQTDILAVIVKTSDSAIIHKSNK</sequence>
<gene>
    <name evidence="3" type="ORF">OB236_37460</name>
</gene>
<feature type="domain" description="Methyltransferase type 11" evidence="2">
    <location>
        <begin position="105"/>
        <end position="196"/>
    </location>
</feature>
<keyword evidence="1" id="KW-0812">Transmembrane</keyword>
<organism evidence="3 4">
    <name type="scientific">Paenibacillus baimaensis</name>
    <dbReference type="NCBI Taxonomy" id="2982185"/>
    <lineage>
        <taxon>Bacteria</taxon>
        <taxon>Bacillati</taxon>
        <taxon>Bacillota</taxon>
        <taxon>Bacilli</taxon>
        <taxon>Bacillales</taxon>
        <taxon>Paenibacillaceae</taxon>
        <taxon>Paenibacillus</taxon>
    </lineage>
</organism>
<evidence type="ECO:0000313" key="4">
    <source>
        <dbReference type="Proteomes" id="UP001652445"/>
    </source>
</evidence>
<evidence type="ECO:0000259" key="2">
    <source>
        <dbReference type="Pfam" id="PF08241"/>
    </source>
</evidence>
<keyword evidence="1" id="KW-0472">Membrane</keyword>
<dbReference type="Proteomes" id="UP001652445">
    <property type="component" value="Unassembled WGS sequence"/>
</dbReference>
<evidence type="ECO:0000256" key="1">
    <source>
        <dbReference type="SAM" id="Phobius"/>
    </source>
</evidence>
<dbReference type="EMBL" id="JAOQIO010000124">
    <property type="protein sequence ID" value="MCU6797826.1"/>
    <property type="molecule type" value="Genomic_DNA"/>
</dbReference>
<dbReference type="InterPro" id="IPR013216">
    <property type="entry name" value="Methyltransf_11"/>
</dbReference>
<protein>
    <submittedName>
        <fullName evidence="3">Class I SAM-dependent methyltransferase</fullName>
    </submittedName>
</protein>
<dbReference type="GO" id="GO:0032259">
    <property type="term" value="P:methylation"/>
    <property type="evidence" value="ECO:0007669"/>
    <property type="project" value="UniProtKB-KW"/>
</dbReference>
<proteinExistence type="predicted"/>
<dbReference type="PANTHER" id="PTHR42912">
    <property type="entry name" value="METHYLTRANSFERASE"/>
    <property type="match status" value="1"/>
</dbReference>
<dbReference type="CDD" id="cd02440">
    <property type="entry name" value="AdoMet_MTases"/>
    <property type="match status" value="1"/>
</dbReference>
<dbReference type="SUPFAM" id="SSF53335">
    <property type="entry name" value="S-adenosyl-L-methionine-dependent methyltransferases"/>
    <property type="match status" value="1"/>
</dbReference>
<feature type="transmembrane region" description="Helical" evidence="1">
    <location>
        <begin position="25"/>
        <end position="48"/>
    </location>
</feature>
<dbReference type="RefSeq" id="WP_262688544.1">
    <property type="nucleotide sequence ID" value="NZ_JAOQIO010000124.1"/>
</dbReference>